<comment type="function">
    <text evidence="1">This is a key enzyme of plant metabolism catalyzing the first reaction in the biosynthesis from L-phenylalanine of a wide variety of natural products based on the phenylpropane skeleton.</text>
</comment>
<dbReference type="InterPro" id="IPR023144">
    <property type="entry name" value="Phe_NH3-lyase_shielding_dom_sf"/>
</dbReference>
<reference evidence="13 14" key="1">
    <citation type="journal article" date="2021" name="Nat. Commun.">
        <title>Incipient diploidization of the medicinal plant Perilla within 10,000 years.</title>
        <authorList>
            <person name="Zhang Y."/>
            <person name="Shen Q."/>
            <person name="Leng L."/>
            <person name="Zhang D."/>
            <person name="Chen S."/>
            <person name="Shi Y."/>
            <person name="Ning Z."/>
            <person name="Chen S."/>
        </authorList>
    </citation>
    <scope>NUCLEOTIDE SEQUENCE [LARGE SCALE GENOMIC DNA]</scope>
    <source>
        <strain evidence="14">cv. PC099</strain>
    </source>
</reference>
<evidence type="ECO:0000256" key="7">
    <source>
        <dbReference type="ARBA" id="ARBA00022490"/>
    </source>
</evidence>
<dbReference type="GO" id="GO:0005737">
    <property type="term" value="C:cytoplasm"/>
    <property type="evidence" value="ECO:0007669"/>
    <property type="project" value="UniProtKB-SubCell"/>
</dbReference>
<comment type="caution">
    <text evidence="13">The sequence shown here is derived from an EMBL/GenBank/DDBJ whole genome shotgun (WGS) entry which is preliminary data.</text>
</comment>
<keyword evidence="14" id="KW-1185">Reference proteome</keyword>
<evidence type="ECO:0000313" key="14">
    <source>
        <dbReference type="Proteomes" id="UP001190926"/>
    </source>
</evidence>
<dbReference type="InterPro" id="IPR005922">
    <property type="entry name" value="Phe_NH3-lyase"/>
</dbReference>
<evidence type="ECO:0000256" key="11">
    <source>
        <dbReference type="RuleBase" id="RU003954"/>
    </source>
</evidence>
<dbReference type="InterPro" id="IPR022313">
    <property type="entry name" value="Phe/His_NH3-lyase_AS"/>
</dbReference>
<keyword evidence="7" id="KW-0963">Cytoplasm</keyword>
<keyword evidence="10 11" id="KW-0456">Lyase</keyword>
<protein>
    <recommendedName>
        <fullName evidence="6 12">Phenylalanine ammonia-lyase</fullName>
        <ecNumber evidence="6 12">4.3.1.24</ecNumber>
    </recommendedName>
</protein>
<evidence type="ECO:0000256" key="9">
    <source>
        <dbReference type="ARBA" id="ARBA00023232"/>
    </source>
</evidence>
<evidence type="ECO:0000256" key="2">
    <source>
        <dbReference type="ARBA" id="ARBA00004496"/>
    </source>
</evidence>
<dbReference type="AlphaFoldDB" id="A0AAD4JQG6"/>
<comment type="subcellular location">
    <subcellularLocation>
        <location evidence="2 12">Cytoplasm</location>
    </subcellularLocation>
</comment>
<gene>
    <name evidence="13" type="ORF">C2S53_013142</name>
</gene>
<dbReference type="Proteomes" id="UP001190926">
    <property type="component" value="Unassembled WGS sequence"/>
</dbReference>
<dbReference type="Pfam" id="PF00221">
    <property type="entry name" value="Lyase_aromatic"/>
    <property type="match status" value="1"/>
</dbReference>
<comment type="subunit">
    <text evidence="5">Homotetramer.</text>
</comment>
<evidence type="ECO:0000313" key="13">
    <source>
        <dbReference type="EMBL" id="KAH6838169.1"/>
    </source>
</evidence>
<dbReference type="InterPro" id="IPR008948">
    <property type="entry name" value="L-Aspartase-like"/>
</dbReference>
<dbReference type="PROSITE" id="PS00488">
    <property type="entry name" value="PAL_HISTIDASE"/>
    <property type="match status" value="1"/>
</dbReference>
<evidence type="ECO:0000256" key="12">
    <source>
        <dbReference type="RuleBase" id="RU003955"/>
    </source>
</evidence>
<dbReference type="InterPro" id="IPR001106">
    <property type="entry name" value="Aromatic_Lyase"/>
</dbReference>
<evidence type="ECO:0000256" key="4">
    <source>
        <dbReference type="ARBA" id="ARBA00007238"/>
    </source>
</evidence>
<dbReference type="FunFam" id="1.10.275.10:FF:000009">
    <property type="entry name" value="Phenylalanine ammonia-lyase"/>
    <property type="match status" value="1"/>
</dbReference>
<dbReference type="EMBL" id="SDAM02000001">
    <property type="protein sequence ID" value="KAH6838169.1"/>
    <property type="molecule type" value="Genomic_DNA"/>
</dbReference>
<dbReference type="FunFam" id="1.20.200.10:FF:000009">
    <property type="entry name" value="Phenylalanine ammonia-lyase"/>
    <property type="match status" value="1"/>
</dbReference>
<keyword evidence="9" id="KW-0585">Phenylalanine catabolism</keyword>
<dbReference type="GO" id="GO:0009698">
    <property type="term" value="P:phenylpropanoid metabolic process"/>
    <property type="evidence" value="ECO:0007669"/>
    <property type="project" value="UniProtKB-KW"/>
</dbReference>
<dbReference type="GO" id="GO:0006559">
    <property type="term" value="P:L-phenylalanine catabolic process"/>
    <property type="evidence" value="ECO:0007669"/>
    <property type="project" value="UniProtKB-KW"/>
</dbReference>
<evidence type="ECO:0000256" key="1">
    <source>
        <dbReference type="ARBA" id="ARBA00002235"/>
    </source>
</evidence>
<sequence length="655" mass="70959">MVEEHRKAVVRLGGDMLTISQVAAVATCGPAVKVELAEAARAGVKASSEWVMEGGANAFGGFGASSHRRTNQAATLQNELIRFLHVGIFGNGSNADHTLPGSATRASMLVRVNTLLQGYSGIRFEILEAIAKFLNHGITPRVPLRGSITASGDLVPLAYMAGLLLGRPNSTASGPNGEVLDATQAFTLAGINTGFFELQPKEGLALVNGTAVGSGLASIVLFESNVLALLSEVISAVFAEVMRGKPEFTDSLVHKLKHHPGQIEAAAIMEHILDGSSFIKEAQKIHEMDPLQKPKKEMYALRTSPQWLGPQIEVIRAATKSIEREINSVNDNPLIDVSRNKTLQGGNFQGTPIGVSMDNTRLAIASIGKLMFAQFSELMNDFHNNGLPSNLSGGRDPSLDYGFKGAEIAMAAYCSELQFLANSVTNHVQSAEQHNQDVNSLGLISSRKTAEAVDILKLMSSTFLVALCQAIDLRHLEENMKASVRNAVSKVAKKVLAMGEIEKGLLQVVDREHVFAYIDDPCSSDYPLMQKLRQVLVHHALANGDEEKSSSSSIFLKIGVFEEDMKTILPIEVERARVELENGRPSIDNRIKKCRSYPLYKFVREEVGTSFLTGEKARSPGEEFDKVFTAICEGKLIDPLLDCLKDWNGAPIPVC</sequence>
<proteinExistence type="inferred from homology"/>
<dbReference type="Gene3D" id="1.10.275.10">
    <property type="entry name" value="Fumarase/aspartase (N-terminal domain)"/>
    <property type="match status" value="1"/>
</dbReference>
<dbReference type="Gene3D" id="1.20.200.10">
    <property type="entry name" value="Fumarase/aspartase (Central domain)"/>
    <property type="match status" value="1"/>
</dbReference>
<dbReference type="InterPro" id="IPR024083">
    <property type="entry name" value="Fumarase/histidase_N"/>
</dbReference>
<dbReference type="EC" id="4.3.1.24" evidence="6 12"/>
<dbReference type="PANTHER" id="PTHR10362">
    <property type="entry name" value="HISTIDINE AMMONIA-LYASE"/>
    <property type="match status" value="1"/>
</dbReference>
<dbReference type="GO" id="GO:0045548">
    <property type="term" value="F:phenylalanine ammonia-lyase activity"/>
    <property type="evidence" value="ECO:0007669"/>
    <property type="project" value="UniProtKB-EC"/>
</dbReference>
<evidence type="ECO:0000256" key="6">
    <source>
        <dbReference type="ARBA" id="ARBA00012139"/>
    </source>
</evidence>
<dbReference type="NCBIfam" id="TIGR01226">
    <property type="entry name" value="phe_am_lyase"/>
    <property type="match status" value="1"/>
</dbReference>
<dbReference type="CDD" id="cd00332">
    <property type="entry name" value="PAL-HAL"/>
    <property type="match status" value="1"/>
</dbReference>
<comment type="similarity">
    <text evidence="4 11">Belongs to the PAL/histidase family.</text>
</comment>
<name>A0AAD4JQG6_PERFH</name>
<evidence type="ECO:0000256" key="10">
    <source>
        <dbReference type="ARBA" id="ARBA00023239"/>
    </source>
</evidence>
<evidence type="ECO:0000256" key="3">
    <source>
        <dbReference type="ARBA" id="ARBA00005138"/>
    </source>
</evidence>
<comment type="pathway">
    <text evidence="3 12">Phenylpropanoid metabolism; trans-cinnamate biosynthesis; trans-cinnamate from L-phenylalanine: step 1/1.</text>
</comment>
<organism evidence="13 14">
    <name type="scientific">Perilla frutescens var. hirtella</name>
    <name type="common">Perilla citriodora</name>
    <name type="synonym">Perilla setoyensis</name>
    <dbReference type="NCBI Taxonomy" id="608512"/>
    <lineage>
        <taxon>Eukaryota</taxon>
        <taxon>Viridiplantae</taxon>
        <taxon>Streptophyta</taxon>
        <taxon>Embryophyta</taxon>
        <taxon>Tracheophyta</taxon>
        <taxon>Spermatophyta</taxon>
        <taxon>Magnoliopsida</taxon>
        <taxon>eudicotyledons</taxon>
        <taxon>Gunneridae</taxon>
        <taxon>Pentapetalae</taxon>
        <taxon>asterids</taxon>
        <taxon>lamiids</taxon>
        <taxon>Lamiales</taxon>
        <taxon>Lamiaceae</taxon>
        <taxon>Nepetoideae</taxon>
        <taxon>Elsholtzieae</taxon>
        <taxon>Perilla</taxon>
    </lineage>
</organism>
<comment type="catalytic activity">
    <reaction evidence="12">
        <text>L-phenylalanine = (E)-cinnamate + NH4(+)</text>
        <dbReference type="Rhea" id="RHEA:21384"/>
        <dbReference type="ChEBI" id="CHEBI:15669"/>
        <dbReference type="ChEBI" id="CHEBI:28938"/>
        <dbReference type="ChEBI" id="CHEBI:58095"/>
        <dbReference type="EC" id="4.3.1.24"/>
    </reaction>
</comment>
<dbReference type="Gene3D" id="1.10.274.20">
    <property type="entry name" value="Phenylalanine ammonia-lyase 1, domain 3"/>
    <property type="match status" value="1"/>
</dbReference>
<keyword evidence="8 12" id="KW-0587">Phenylpropanoid metabolism</keyword>
<accession>A0AAD4JQG6</accession>
<dbReference type="SUPFAM" id="SSF48557">
    <property type="entry name" value="L-aspartase-like"/>
    <property type="match status" value="1"/>
</dbReference>
<evidence type="ECO:0000256" key="8">
    <source>
        <dbReference type="ARBA" id="ARBA00023051"/>
    </source>
</evidence>
<evidence type="ECO:0000256" key="5">
    <source>
        <dbReference type="ARBA" id="ARBA00011881"/>
    </source>
</evidence>